<dbReference type="InterPro" id="IPR039447">
    <property type="entry name" value="UreH-like_TM_dom"/>
</dbReference>
<reference evidence="3 4" key="1">
    <citation type="submission" date="2020-08" db="EMBL/GenBank/DDBJ databases">
        <title>Novel species isolated from subtropical streams in China.</title>
        <authorList>
            <person name="Lu H."/>
        </authorList>
    </citation>
    <scope>NUCLEOTIDE SEQUENCE [LARGE SCALE GENOMIC DNA]</scope>
    <source>
        <strain evidence="3 4">CCTCC AB 2015119</strain>
    </source>
</reference>
<keyword evidence="4" id="KW-1185">Reference proteome</keyword>
<accession>A0ABR6XJ67</accession>
<evidence type="ECO:0000313" key="3">
    <source>
        <dbReference type="EMBL" id="MBC3812783.1"/>
    </source>
</evidence>
<comment type="caution">
    <text evidence="3">The sequence shown here is derived from an EMBL/GenBank/DDBJ whole genome shotgun (WGS) entry which is preliminary data.</text>
</comment>
<name>A0ABR6XJ67_9BURK</name>
<keyword evidence="1" id="KW-0812">Transmembrane</keyword>
<evidence type="ECO:0000256" key="1">
    <source>
        <dbReference type="SAM" id="Phobius"/>
    </source>
</evidence>
<organism evidence="3 4">
    <name type="scientific">Undibacterium aquatile</name>
    <dbReference type="NCBI Taxonomy" id="1537398"/>
    <lineage>
        <taxon>Bacteria</taxon>
        <taxon>Pseudomonadati</taxon>
        <taxon>Pseudomonadota</taxon>
        <taxon>Betaproteobacteria</taxon>
        <taxon>Burkholderiales</taxon>
        <taxon>Oxalobacteraceae</taxon>
        <taxon>Undibacterium</taxon>
    </lineage>
</organism>
<dbReference type="Pfam" id="PF13386">
    <property type="entry name" value="DsbD_2"/>
    <property type="match status" value="1"/>
</dbReference>
<keyword evidence="1" id="KW-1133">Transmembrane helix</keyword>
<feature type="transmembrane region" description="Helical" evidence="1">
    <location>
        <begin position="185"/>
        <end position="206"/>
    </location>
</feature>
<dbReference type="PANTHER" id="PTHR42208">
    <property type="entry name" value="HEAVY METAL TRANSPORTER-RELATED"/>
    <property type="match status" value="1"/>
</dbReference>
<protein>
    <submittedName>
        <fullName evidence="3">Sulfite exporter TauE/SafE family protein</fullName>
    </submittedName>
</protein>
<evidence type="ECO:0000259" key="2">
    <source>
        <dbReference type="Pfam" id="PF13386"/>
    </source>
</evidence>
<keyword evidence="1" id="KW-0472">Membrane</keyword>
<evidence type="ECO:0000313" key="4">
    <source>
        <dbReference type="Proteomes" id="UP000637632"/>
    </source>
</evidence>
<dbReference type="Proteomes" id="UP000637632">
    <property type="component" value="Unassembled WGS sequence"/>
</dbReference>
<feature type="domain" description="Urease accessory protein UreH-like transmembrane" evidence="2">
    <location>
        <begin position="10"/>
        <end position="232"/>
    </location>
</feature>
<dbReference type="RefSeq" id="WP_190480687.1">
    <property type="nucleotide sequence ID" value="NZ_JACOFT010000006.1"/>
</dbReference>
<dbReference type="EMBL" id="JACOFT010000006">
    <property type="protein sequence ID" value="MBC3812783.1"/>
    <property type="molecule type" value="Genomic_DNA"/>
</dbReference>
<feature type="transmembrane region" description="Helical" evidence="1">
    <location>
        <begin position="103"/>
        <end position="126"/>
    </location>
</feature>
<sequence length="253" mass="27064">MLTLPLILAAVTAGIAGGVHCVGMCGGISSMLSRTGSNGRKVIPISRSDDTERQSLVSVTSGIRFQALLQAGRLSTYMMIGGVFGGLGSAGMILKPYFPVHQILFVIGNLALIILGLKVIGFRFHVNALSPYFSRLQQALFFFAPPLKQSIEYPFFVGMAWGCLPCGLLWGMAPFALLSGDAFSGAILMLLFGLSAMPHLLLSQGIFNAVSKVRVPSVLKYIGAFVLIGIGLIGLWYSDMQQMPGFLCVLPDR</sequence>
<dbReference type="PANTHER" id="PTHR42208:SF1">
    <property type="entry name" value="HEAVY METAL TRANSPORTER"/>
    <property type="match status" value="1"/>
</dbReference>
<proteinExistence type="predicted"/>
<feature type="transmembrane region" description="Helical" evidence="1">
    <location>
        <begin position="218"/>
        <end position="237"/>
    </location>
</feature>
<feature type="transmembrane region" description="Helical" evidence="1">
    <location>
        <begin position="74"/>
        <end position="94"/>
    </location>
</feature>
<gene>
    <name evidence="3" type="ORF">H8K26_15155</name>
</gene>
<feature type="transmembrane region" description="Helical" evidence="1">
    <location>
        <begin position="155"/>
        <end position="178"/>
    </location>
</feature>